<feature type="domain" description="Transcription factor Tfb2 C-terminal" evidence="11">
    <location>
        <begin position="389"/>
        <end position="456"/>
    </location>
</feature>
<dbReference type="FunFam" id="3.30.70.2610:FF:000001">
    <property type="entry name" value="General transcription factor IIH subunit 4"/>
    <property type="match status" value="1"/>
</dbReference>
<sequence>MTSAVSSTDPAMVDHKSLYAYLSTLPSSLLENLYRHPNPSLCMAIFRDLTPMAQKFVLRQLFIEQILPKSVFTSWITPEGKKDHDDAVRLLNDLKIWSEAPSTAGLMGWKLNEHFRKGIQAIVVGGGPSWSGDDQPTAEETTPKDIPFIQNYARERWDVVLHFLAGLSGASQISRDTVEVLTNAGLIRGSNSTESGITQNGFRFLLMDTPSQVWRFILAYLHTVPKWGMDLIECISFIFQLSFSQIGKHYSTIGFSSNQLRTLQHFREYGLIYMRSKKSSRYYPTNLVVNLSAGAGLNTSAFSEGYIIVETNYRIMVYTDSPLKIAVVSYFSDMLYRFPNLALGMITRESIRRALMKGISTDEIIKFLRMHAHPQMRENNPVLPSTLTDQIKLWEMERERCVFADGVLYNNFLSQKDFEMLRNYASDLGVAMCSNAANKVVVVSPEGHDQVRAFWKRQKKE</sequence>
<organism evidence="12 13">
    <name type="scientific">Hypsibius exemplaris</name>
    <name type="common">Freshwater tardigrade</name>
    <dbReference type="NCBI Taxonomy" id="2072580"/>
    <lineage>
        <taxon>Eukaryota</taxon>
        <taxon>Metazoa</taxon>
        <taxon>Ecdysozoa</taxon>
        <taxon>Tardigrada</taxon>
        <taxon>Eutardigrada</taxon>
        <taxon>Parachela</taxon>
        <taxon>Hypsibioidea</taxon>
        <taxon>Hypsibiidae</taxon>
        <taxon>Hypsibius</taxon>
    </lineage>
</organism>
<evidence type="ECO:0000256" key="10">
    <source>
        <dbReference type="RuleBase" id="RU364024"/>
    </source>
</evidence>
<evidence type="ECO:0000256" key="8">
    <source>
        <dbReference type="ARBA" id="ARBA00064576"/>
    </source>
</evidence>
<dbReference type="OrthoDB" id="364513at2759"/>
<accession>A0A9X6RKZ2</accession>
<evidence type="ECO:0000256" key="1">
    <source>
        <dbReference type="ARBA" id="ARBA00004123"/>
    </source>
</evidence>
<gene>
    <name evidence="12" type="ORF">BV898_15865</name>
</gene>
<keyword evidence="4 10" id="KW-0805">Transcription regulation</keyword>
<proteinExistence type="inferred from homology"/>
<dbReference type="PANTHER" id="PTHR13152">
    <property type="entry name" value="TFIIH, POLYPEPTIDE 4"/>
    <property type="match status" value="1"/>
</dbReference>
<evidence type="ECO:0000256" key="7">
    <source>
        <dbReference type="ARBA" id="ARBA00023242"/>
    </source>
</evidence>
<dbReference type="NCBIfam" id="TIGR00625">
    <property type="entry name" value="tfb2"/>
    <property type="match status" value="1"/>
</dbReference>
<dbReference type="InterPro" id="IPR040662">
    <property type="entry name" value="Tfb2_C"/>
</dbReference>
<evidence type="ECO:0000256" key="5">
    <source>
        <dbReference type="ARBA" id="ARBA00023163"/>
    </source>
</evidence>
<evidence type="ECO:0000256" key="4">
    <source>
        <dbReference type="ARBA" id="ARBA00023015"/>
    </source>
</evidence>
<evidence type="ECO:0000256" key="6">
    <source>
        <dbReference type="ARBA" id="ARBA00023204"/>
    </source>
</evidence>
<evidence type="ECO:0000259" key="11">
    <source>
        <dbReference type="Pfam" id="PF18307"/>
    </source>
</evidence>
<dbReference type="GO" id="GO:0006289">
    <property type="term" value="P:nucleotide-excision repair"/>
    <property type="evidence" value="ECO:0007669"/>
    <property type="project" value="InterPro"/>
</dbReference>
<comment type="function">
    <text evidence="10">Component of the general transcription and DNA repair factor IIH (TFIIH) core complex which is involved in general and transcription-coupled nucleotide excision repair (NER) of damaged DNA.</text>
</comment>
<keyword evidence="3 10" id="KW-0227">DNA damage</keyword>
<dbReference type="GO" id="GO:0000439">
    <property type="term" value="C:transcription factor TFIIH core complex"/>
    <property type="evidence" value="ECO:0007669"/>
    <property type="project" value="InterPro"/>
</dbReference>
<dbReference type="Pfam" id="PF03849">
    <property type="entry name" value="Tfb2"/>
    <property type="match status" value="1"/>
</dbReference>
<comment type="subcellular location">
    <subcellularLocation>
        <location evidence="1 10">Nucleus</location>
    </subcellularLocation>
</comment>
<evidence type="ECO:0000256" key="2">
    <source>
        <dbReference type="ARBA" id="ARBA00007132"/>
    </source>
</evidence>
<keyword evidence="7 10" id="KW-0539">Nucleus</keyword>
<reference evidence="13" key="1">
    <citation type="submission" date="2017-01" db="EMBL/GenBank/DDBJ databases">
        <title>Comparative genomics of anhydrobiosis in the tardigrade Hypsibius dujardini.</title>
        <authorList>
            <person name="Yoshida Y."/>
            <person name="Koutsovoulos G."/>
            <person name="Laetsch D."/>
            <person name="Stevens L."/>
            <person name="Kumar S."/>
            <person name="Horikawa D."/>
            <person name="Ishino K."/>
            <person name="Komine S."/>
            <person name="Tomita M."/>
            <person name="Blaxter M."/>
            <person name="Arakawa K."/>
        </authorList>
    </citation>
    <scope>NUCLEOTIDE SEQUENCE [LARGE SCALE GENOMIC DNA]</scope>
    <source>
        <strain evidence="13">Z151</strain>
    </source>
</reference>
<dbReference type="Proteomes" id="UP000192578">
    <property type="component" value="Unassembled WGS sequence"/>
</dbReference>
<protein>
    <recommendedName>
        <fullName evidence="9 10">General transcription factor IIH subunit 4</fullName>
    </recommendedName>
</protein>
<evidence type="ECO:0000256" key="9">
    <source>
        <dbReference type="ARBA" id="ARBA00070130"/>
    </source>
</evidence>
<dbReference type="Pfam" id="PF18307">
    <property type="entry name" value="Tfb2_C"/>
    <property type="match status" value="1"/>
</dbReference>
<name>A0A9X6RKZ2_HYPEX</name>
<dbReference type="GO" id="GO:0003690">
    <property type="term" value="F:double-stranded DNA binding"/>
    <property type="evidence" value="ECO:0007669"/>
    <property type="project" value="TreeGrafter"/>
</dbReference>
<dbReference type="GO" id="GO:0005675">
    <property type="term" value="C:transcription factor TFIIH holo complex"/>
    <property type="evidence" value="ECO:0007669"/>
    <property type="project" value="TreeGrafter"/>
</dbReference>
<dbReference type="InterPro" id="IPR004598">
    <property type="entry name" value="TFIIH_p52/Tfb2"/>
</dbReference>
<dbReference type="GO" id="GO:0006366">
    <property type="term" value="P:transcription by RNA polymerase II"/>
    <property type="evidence" value="ECO:0007669"/>
    <property type="project" value="UniProtKB-ARBA"/>
</dbReference>
<dbReference type="AlphaFoldDB" id="A0A9X6RKZ2"/>
<dbReference type="EMBL" id="MTYJ01000224">
    <property type="protein sequence ID" value="OWA51380.1"/>
    <property type="molecule type" value="Genomic_DNA"/>
</dbReference>
<keyword evidence="13" id="KW-1185">Reference proteome</keyword>
<comment type="caution">
    <text evidence="12">The sequence shown here is derived from an EMBL/GenBank/DDBJ whole genome shotgun (WGS) entry which is preliminary data.</text>
</comment>
<dbReference type="GO" id="GO:0001671">
    <property type="term" value="F:ATPase activator activity"/>
    <property type="evidence" value="ECO:0007669"/>
    <property type="project" value="InterPro"/>
</dbReference>
<evidence type="ECO:0000313" key="13">
    <source>
        <dbReference type="Proteomes" id="UP000192578"/>
    </source>
</evidence>
<evidence type="ECO:0000256" key="3">
    <source>
        <dbReference type="ARBA" id="ARBA00022763"/>
    </source>
</evidence>
<keyword evidence="5 10" id="KW-0804">Transcription</keyword>
<keyword evidence="6 10" id="KW-0234">DNA repair</keyword>
<comment type="subunit">
    <text evidence="8">Component of the 7-subunit TFIIH core complex composed of XPB/ERCC3, XPD/ERCC2, GTF2H1, GTF2H2, GTF2H3, GTF2H4 and GTF2H5, which is active in NER. The core complex associates with the 3-subunit CDK-activating kinase (CAK) module composed of CCNH/cyclin H, CDK7 and MNAT1 to form the 10-subunit holoenzyme (holo-TFIIH) active in transcription. Part of TBP-based Pol II pre-initiation complex (PIC), in which Pol II core assembles with general transcription factors and other specific initiation factors including GTF2E1, GTF2E2, GTF2F1, GTF2F2, TCEA1, ERCC2, ERCC3, GTF2H2, GTF2H3, GTF2H4, GTF2H5, GTF2A1, GTF2A2, GTF2B and TBP; this large multi-subunit PIC complex mediates DNA unwinding and targets Pol II core to the transcription start site where the first phosphodiester bond forms.</text>
</comment>
<dbReference type="Gene3D" id="3.30.70.2610">
    <property type="match status" value="1"/>
</dbReference>
<dbReference type="PANTHER" id="PTHR13152:SF0">
    <property type="entry name" value="GENERAL TRANSCRIPTION FACTOR IIH SUBUNIT 4"/>
    <property type="match status" value="1"/>
</dbReference>
<evidence type="ECO:0000313" key="12">
    <source>
        <dbReference type="EMBL" id="OWA51380.1"/>
    </source>
</evidence>
<comment type="similarity">
    <text evidence="2 10">Belongs to the TFB2 family.</text>
</comment>